<dbReference type="EMBL" id="BDDD01003012">
    <property type="protein sequence ID" value="GAV83803.1"/>
    <property type="molecule type" value="Genomic_DNA"/>
</dbReference>
<sequence length="141" mass="15398">MNVSKKTVTGDGTNNSATGNRISVLVVDDDPIIRTIHKALLRRSGMEVEVAADGQQAVNLHRMGASYNLVFMDMEMPVMDGPQATRELREMGVESMIVGVTSRDLDSDIQAFMAAGLNYCFVKPLTIEKVIPLIEELTGNI</sequence>
<evidence type="ECO:0000313" key="4">
    <source>
        <dbReference type="Proteomes" id="UP000187406"/>
    </source>
</evidence>
<reference evidence="4" key="1">
    <citation type="submission" date="2016-04" db="EMBL/GenBank/DDBJ databases">
        <title>Cephalotus genome sequencing.</title>
        <authorList>
            <person name="Fukushima K."/>
            <person name="Hasebe M."/>
            <person name="Fang X."/>
        </authorList>
    </citation>
    <scope>NUCLEOTIDE SEQUENCE [LARGE SCALE GENOMIC DNA]</scope>
    <source>
        <strain evidence="4">cv. St1</strain>
    </source>
</reference>
<dbReference type="PANTHER" id="PTHR43228">
    <property type="entry name" value="TWO-COMPONENT RESPONSE REGULATOR"/>
    <property type="match status" value="1"/>
</dbReference>
<dbReference type="Proteomes" id="UP000187406">
    <property type="component" value="Unassembled WGS sequence"/>
</dbReference>
<dbReference type="InterPro" id="IPR001789">
    <property type="entry name" value="Sig_transdc_resp-reg_receiver"/>
</dbReference>
<dbReference type="PANTHER" id="PTHR43228:SF1">
    <property type="entry name" value="TWO-COMPONENT RESPONSE REGULATOR ARR22"/>
    <property type="match status" value="1"/>
</dbReference>
<protein>
    <submittedName>
        <fullName evidence="3">Response_reg domain-containing protein</fullName>
    </submittedName>
</protein>
<keyword evidence="1" id="KW-0597">Phosphoprotein</keyword>
<evidence type="ECO:0000313" key="3">
    <source>
        <dbReference type="EMBL" id="GAV83803.1"/>
    </source>
</evidence>
<dbReference type="Pfam" id="PF00072">
    <property type="entry name" value="Response_reg"/>
    <property type="match status" value="1"/>
</dbReference>
<dbReference type="GO" id="GO:0000160">
    <property type="term" value="P:phosphorelay signal transduction system"/>
    <property type="evidence" value="ECO:0007669"/>
    <property type="project" value="InterPro"/>
</dbReference>
<dbReference type="SUPFAM" id="SSF52172">
    <property type="entry name" value="CheY-like"/>
    <property type="match status" value="1"/>
</dbReference>
<comment type="caution">
    <text evidence="3">The sequence shown here is derived from an EMBL/GenBank/DDBJ whole genome shotgun (WGS) entry which is preliminary data.</text>
</comment>
<gene>
    <name evidence="3" type="ORF">CFOL_v3_27248</name>
</gene>
<dbReference type="InterPro" id="IPR052048">
    <property type="entry name" value="ST_Response_Regulator"/>
</dbReference>
<proteinExistence type="predicted"/>
<dbReference type="FunCoup" id="A0A1Q3CUR4">
    <property type="interactions" value="18"/>
</dbReference>
<evidence type="ECO:0000259" key="2">
    <source>
        <dbReference type="PROSITE" id="PS50110"/>
    </source>
</evidence>
<dbReference type="PROSITE" id="PS50110">
    <property type="entry name" value="RESPONSE_REGULATORY"/>
    <property type="match status" value="1"/>
</dbReference>
<name>A0A1Q3CUR4_CEPFO</name>
<organism evidence="3 4">
    <name type="scientific">Cephalotus follicularis</name>
    <name type="common">Albany pitcher plant</name>
    <dbReference type="NCBI Taxonomy" id="3775"/>
    <lineage>
        <taxon>Eukaryota</taxon>
        <taxon>Viridiplantae</taxon>
        <taxon>Streptophyta</taxon>
        <taxon>Embryophyta</taxon>
        <taxon>Tracheophyta</taxon>
        <taxon>Spermatophyta</taxon>
        <taxon>Magnoliopsida</taxon>
        <taxon>eudicotyledons</taxon>
        <taxon>Gunneridae</taxon>
        <taxon>Pentapetalae</taxon>
        <taxon>rosids</taxon>
        <taxon>fabids</taxon>
        <taxon>Oxalidales</taxon>
        <taxon>Cephalotaceae</taxon>
        <taxon>Cephalotus</taxon>
    </lineage>
</organism>
<dbReference type="CDD" id="cd17546">
    <property type="entry name" value="REC_hyHK_CKI1_RcsC-like"/>
    <property type="match status" value="1"/>
</dbReference>
<accession>A0A1Q3CUR4</accession>
<evidence type="ECO:0000256" key="1">
    <source>
        <dbReference type="PROSITE-ProRule" id="PRU00169"/>
    </source>
</evidence>
<dbReference type="Gene3D" id="3.40.50.2300">
    <property type="match status" value="1"/>
</dbReference>
<feature type="modified residue" description="4-aspartylphosphate" evidence="1">
    <location>
        <position position="73"/>
    </location>
</feature>
<dbReference type="InParanoid" id="A0A1Q3CUR4"/>
<dbReference type="OrthoDB" id="21225at2759"/>
<dbReference type="AlphaFoldDB" id="A0A1Q3CUR4"/>
<dbReference type="InterPro" id="IPR011006">
    <property type="entry name" value="CheY-like_superfamily"/>
</dbReference>
<feature type="domain" description="Response regulatory" evidence="2">
    <location>
        <begin position="23"/>
        <end position="138"/>
    </location>
</feature>
<keyword evidence="4" id="KW-1185">Reference proteome</keyword>
<dbReference type="STRING" id="3775.A0A1Q3CUR4"/>
<dbReference type="SMART" id="SM00448">
    <property type="entry name" value="REC"/>
    <property type="match status" value="1"/>
</dbReference>